<evidence type="ECO:0000313" key="2">
    <source>
        <dbReference type="EMBL" id="MBK8523278.1"/>
    </source>
</evidence>
<proteinExistence type="predicted"/>
<keyword evidence="1" id="KW-0472">Membrane</keyword>
<dbReference type="EMBL" id="JADJUC010000003">
    <property type="protein sequence ID" value="MBK8523278.1"/>
    <property type="molecule type" value="Genomic_DNA"/>
</dbReference>
<evidence type="ECO:0000256" key="1">
    <source>
        <dbReference type="SAM" id="Phobius"/>
    </source>
</evidence>
<feature type="transmembrane region" description="Helical" evidence="1">
    <location>
        <begin position="21"/>
        <end position="42"/>
    </location>
</feature>
<protein>
    <submittedName>
        <fullName evidence="2">Uncharacterized protein</fullName>
    </submittedName>
</protein>
<accession>A0A9D7JZ07</accession>
<organism evidence="2 3">
    <name type="scientific">Candidatus Proximibacter danicus</name>
    <dbReference type="NCBI Taxonomy" id="2954365"/>
    <lineage>
        <taxon>Bacteria</taxon>
        <taxon>Pseudomonadati</taxon>
        <taxon>Pseudomonadota</taxon>
        <taxon>Betaproteobacteria</taxon>
        <taxon>Candidatus Proximibacter</taxon>
    </lineage>
</organism>
<dbReference type="AlphaFoldDB" id="A0A9D7JZ07"/>
<evidence type="ECO:0000313" key="3">
    <source>
        <dbReference type="Proteomes" id="UP000886689"/>
    </source>
</evidence>
<name>A0A9D7JZ07_9PROT</name>
<sequence>MLKKVVDELRVQHTWATFLPSLVRAIFEFSSIVALCFILVFGYQHLEIAAASMLVVLALFDATAAAIQCVAAEHAVTS</sequence>
<dbReference type="Proteomes" id="UP000886689">
    <property type="component" value="Unassembled WGS sequence"/>
</dbReference>
<comment type="caution">
    <text evidence="2">The sequence shown here is derived from an EMBL/GenBank/DDBJ whole genome shotgun (WGS) entry which is preliminary data.</text>
</comment>
<gene>
    <name evidence="2" type="ORF">IPL58_03615</name>
</gene>
<feature type="transmembrane region" description="Helical" evidence="1">
    <location>
        <begin position="48"/>
        <end position="72"/>
    </location>
</feature>
<reference evidence="2" key="1">
    <citation type="submission" date="2020-10" db="EMBL/GenBank/DDBJ databases">
        <title>Connecting structure to function with the recovery of over 1000 high-quality activated sludge metagenome-assembled genomes encoding full-length rRNA genes using long-read sequencing.</title>
        <authorList>
            <person name="Singleton C.M."/>
            <person name="Petriglieri F."/>
            <person name="Kristensen J.M."/>
            <person name="Kirkegaard R.H."/>
            <person name="Michaelsen T.Y."/>
            <person name="Andersen M.H."/>
            <person name="Karst S.M."/>
            <person name="Dueholm M.S."/>
            <person name="Nielsen P.H."/>
            <person name="Albertsen M."/>
        </authorList>
    </citation>
    <scope>NUCLEOTIDE SEQUENCE</scope>
    <source>
        <strain evidence="2">Hirt_18-Q3-R61-65_BATAC.395</strain>
    </source>
</reference>
<keyword evidence="1" id="KW-0812">Transmembrane</keyword>
<keyword evidence="1" id="KW-1133">Transmembrane helix</keyword>